<evidence type="ECO:0000256" key="1">
    <source>
        <dbReference type="SAM" id="Phobius"/>
    </source>
</evidence>
<evidence type="ECO:0000313" key="3">
    <source>
        <dbReference type="Proteomes" id="UP000297861"/>
    </source>
</evidence>
<keyword evidence="1" id="KW-0812">Transmembrane</keyword>
<sequence>MRALTGILITIIVLTGATLTVLALWGIQPISWTIVWKSGVTIGIVCATVVLIYLLYFLFFKNFQKNRQK</sequence>
<comment type="caution">
    <text evidence="2">The sequence shown here is derived from an EMBL/GenBank/DDBJ whole genome shotgun (WGS) entry which is preliminary data.</text>
</comment>
<gene>
    <name evidence="2" type="ORF">E2605_05195</name>
</gene>
<feature type="transmembrane region" description="Helical" evidence="1">
    <location>
        <begin position="7"/>
        <end position="27"/>
    </location>
</feature>
<dbReference type="RefSeq" id="WP_026626390.1">
    <property type="nucleotide sequence ID" value="NZ_JAWZLG010000068.1"/>
</dbReference>
<proteinExistence type="predicted"/>
<dbReference type="STRING" id="1121485.GCA_000426485_02498"/>
<dbReference type="Proteomes" id="UP000297861">
    <property type="component" value="Unassembled WGS sequence"/>
</dbReference>
<organism evidence="2 3">
    <name type="scientific">Dysgonomonas capnocytophagoides</name>
    <dbReference type="NCBI Taxonomy" id="45254"/>
    <lineage>
        <taxon>Bacteria</taxon>
        <taxon>Pseudomonadati</taxon>
        <taxon>Bacteroidota</taxon>
        <taxon>Bacteroidia</taxon>
        <taxon>Bacteroidales</taxon>
        <taxon>Dysgonomonadaceae</taxon>
        <taxon>Dysgonomonas</taxon>
    </lineage>
</organism>
<protein>
    <submittedName>
        <fullName evidence="2">Uncharacterized protein</fullName>
    </submittedName>
</protein>
<reference evidence="2 3" key="1">
    <citation type="submission" date="2019-03" db="EMBL/GenBank/DDBJ databases">
        <title>San Antonio Military Medical Center submission to MRSN (WRAIR), pending publication.</title>
        <authorList>
            <person name="Blyth D.M."/>
            <person name="Mccarthy S.L."/>
            <person name="Schall S.E."/>
            <person name="Stam J.A."/>
            <person name="Ong A.C."/>
            <person name="Mcgann P.T."/>
        </authorList>
    </citation>
    <scope>NUCLEOTIDE SEQUENCE [LARGE SCALE GENOMIC DNA]</scope>
    <source>
        <strain evidence="2 3">MRSN571793</strain>
    </source>
</reference>
<keyword evidence="3" id="KW-1185">Reference proteome</keyword>
<keyword evidence="1" id="KW-1133">Transmembrane helix</keyword>
<accession>A0A4Y8L5U2</accession>
<evidence type="ECO:0000313" key="2">
    <source>
        <dbReference type="EMBL" id="TFD98015.1"/>
    </source>
</evidence>
<dbReference type="EMBL" id="SOML01000002">
    <property type="protein sequence ID" value="TFD98015.1"/>
    <property type="molecule type" value="Genomic_DNA"/>
</dbReference>
<name>A0A4Y8L5U2_9BACT</name>
<feature type="transmembrane region" description="Helical" evidence="1">
    <location>
        <begin position="39"/>
        <end position="59"/>
    </location>
</feature>
<keyword evidence="1" id="KW-0472">Membrane</keyword>
<dbReference type="AlphaFoldDB" id="A0A4Y8L5U2"/>